<organism evidence="2 3">
    <name type="scientific">Euzebyella marina</name>
    <dbReference type="NCBI Taxonomy" id="1761453"/>
    <lineage>
        <taxon>Bacteria</taxon>
        <taxon>Pseudomonadati</taxon>
        <taxon>Bacteroidota</taxon>
        <taxon>Flavobacteriia</taxon>
        <taxon>Flavobacteriales</taxon>
        <taxon>Flavobacteriaceae</taxon>
        <taxon>Euzebyella</taxon>
    </lineage>
</organism>
<dbReference type="KEGG" id="emar:D1013_02145"/>
<keyword evidence="1" id="KW-0812">Transmembrane</keyword>
<dbReference type="AlphaFoldDB" id="A0A3G2L1Y8"/>
<gene>
    <name evidence="2" type="ORF">D1013_02145</name>
</gene>
<dbReference type="EMBL" id="CP032050">
    <property type="protein sequence ID" value="AYN66269.1"/>
    <property type="molecule type" value="Genomic_DNA"/>
</dbReference>
<dbReference type="Proteomes" id="UP000276309">
    <property type="component" value="Chromosome"/>
</dbReference>
<feature type="transmembrane region" description="Helical" evidence="1">
    <location>
        <begin position="104"/>
        <end position="121"/>
    </location>
</feature>
<reference evidence="2 3" key="1">
    <citation type="submission" date="2018-08" db="EMBL/GenBank/DDBJ databases">
        <title>The reduced genetic potential of extracellular carbohydrate catabolism in Euzebyella marina RN62, a Flavobacteriia bacterium isolated from the hadal water.</title>
        <authorList>
            <person name="Xue C."/>
        </authorList>
    </citation>
    <scope>NUCLEOTIDE SEQUENCE [LARGE SCALE GENOMIC DNA]</scope>
    <source>
        <strain evidence="2 3">RN62</strain>
    </source>
</reference>
<keyword evidence="1" id="KW-1133">Transmembrane helix</keyword>
<dbReference type="OrthoDB" id="8481923at2"/>
<feature type="transmembrane region" description="Helical" evidence="1">
    <location>
        <begin position="184"/>
        <end position="201"/>
    </location>
</feature>
<proteinExistence type="predicted"/>
<feature type="transmembrane region" description="Helical" evidence="1">
    <location>
        <begin position="45"/>
        <end position="68"/>
    </location>
</feature>
<feature type="transmembrane region" description="Helical" evidence="1">
    <location>
        <begin position="213"/>
        <end position="235"/>
    </location>
</feature>
<keyword evidence="3" id="KW-1185">Reference proteome</keyword>
<dbReference type="InterPro" id="IPR025238">
    <property type="entry name" value="DUF4184"/>
</dbReference>
<accession>A0A3G2L1Y8</accession>
<name>A0A3G2L1Y8_9FLAO</name>
<dbReference type="Pfam" id="PF13803">
    <property type="entry name" value="DUF4184"/>
    <property type="match status" value="1"/>
</dbReference>
<feature type="transmembrane region" description="Helical" evidence="1">
    <location>
        <begin position="147"/>
        <end position="172"/>
    </location>
</feature>
<protein>
    <submittedName>
        <fullName evidence="2">DUF4184 family protein</fullName>
    </submittedName>
</protein>
<keyword evidence="1" id="KW-0472">Membrane</keyword>
<dbReference type="RefSeq" id="WP_121847321.1">
    <property type="nucleotide sequence ID" value="NZ_CP032050.1"/>
</dbReference>
<evidence type="ECO:0000313" key="3">
    <source>
        <dbReference type="Proteomes" id="UP000276309"/>
    </source>
</evidence>
<evidence type="ECO:0000313" key="2">
    <source>
        <dbReference type="EMBL" id="AYN66269.1"/>
    </source>
</evidence>
<sequence length="261" mass="30695">MPFTGSHPALIIPLLKSRYFSASGLIMGSMVPDFEFILLMKAHVIFGHSLLPMLWLNLPLSIVLIFLYHNVIRKALILNLPPYFEKRLRPFLNFDWNDYFKRNVLKVIISIILGNLGHLFWDAFTHKHGIFVEWMPFLEIPFKGMPLYFVLQYGFSLLGALALLLFFHKLPFRKYFPSNRRKEIYWLCIMMVASGIMYLRFNGATRISFDDWIVSSLCAFMGGLLLASIFDWLYYPNEPRLNRMKPINVEVDRSSKQQRKK</sequence>
<evidence type="ECO:0000256" key="1">
    <source>
        <dbReference type="SAM" id="Phobius"/>
    </source>
</evidence>